<dbReference type="SMART" id="SM00091">
    <property type="entry name" value="PAS"/>
    <property type="match status" value="1"/>
</dbReference>
<dbReference type="Pfam" id="PF08448">
    <property type="entry name" value="PAS_4"/>
    <property type="match status" value="1"/>
</dbReference>
<dbReference type="SUPFAM" id="SSF55781">
    <property type="entry name" value="GAF domain-like"/>
    <property type="match status" value="1"/>
</dbReference>
<dbReference type="Gene3D" id="3.60.40.10">
    <property type="entry name" value="PPM-type phosphatase domain"/>
    <property type="match status" value="1"/>
</dbReference>
<dbReference type="InterPro" id="IPR029016">
    <property type="entry name" value="GAF-like_dom_sf"/>
</dbReference>
<dbReference type="Pfam" id="PF01590">
    <property type="entry name" value="GAF"/>
    <property type="match status" value="1"/>
</dbReference>
<dbReference type="InterPro" id="IPR035965">
    <property type="entry name" value="PAS-like_dom_sf"/>
</dbReference>
<dbReference type="InterPro" id="IPR003018">
    <property type="entry name" value="GAF"/>
</dbReference>
<comment type="caution">
    <text evidence="4">The sequence shown here is derived from an EMBL/GenBank/DDBJ whole genome shotgun (WGS) entry which is preliminary data.</text>
</comment>
<dbReference type="RefSeq" id="WP_225235859.1">
    <property type="nucleotide sequence ID" value="NZ_JBAPLV010000009.1"/>
</dbReference>
<dbReference type="Pfam" id="PF07228">
    <property type="entry name" value="SpoIIE"/>
    <property type="match status" value="1"/>
</dbReference>
<dbReference type="InterPro" id="IPR052016">
    <property type="entry name" value="Bact_Sigma-Reg"/>
</dbReference>
<accession>A0ABU8E5G3</accession>
<dbReference type="InterPro" id="IPR013656">
    <property type="entry name" value="PAS_4"/>
</dbReference>
<reference evidence="4 5" key="1">
    <citation type="submission" date="2024-03" db="EMBL/GenBank/DDBJ databases">
        <title>Draft genome sequence of Klenkia terrae.</title>
        <authorList>
            <person name="Duangmal K."/>
            <person name="Chantavorakit T."/>
        </authorList>
    </citation>
    <scope>NUCLEOTIDE SEQUENCE [LARGE SCALE GENOMIC DNA]</scope>
    <source>
        <strain evidence="4 5">JCM 17786</strain>
    </source>
</reference>
<evidence type="ECO:0000259" key="3">
    <source>
        <dbReference type="PROSITE" id="PS50112"/>
    </source>
</evidence>
<dbReference type="CDD" id="cd00130">
    <property type="entry name" value="PAS"/>
    <property type="match status" value="1"/>
</dbReference>
<keyword evidence="1" id="KW-0378">Hydrolase</keyword>
<name>A0ABU8E5G3_9ACTN</name>
<dbReference type="SMART" id="SM00065">
    <property type="entry name" value="GAF"/>
    <property type="match status" value="1"/>
</dbReference>
<dbReference type="Proteomes" id="UP001373496">
    <property type="component" value="Unassembled WGS sequence"/>
</dbReference>
<dbReference type="PANTHER" id="PTHR43156">
    <property type="entry name" value="STAGE II SPORULATION PROTEIN E-RELATED"/>
    <property type="match status" value="1"/>
</dbReference>
<dbReference type="Gene3D" id="3.30.450.40">
    <property type="match status" value="1"/>
</dbReference>
<dbReference type="EMBL" id="JBAPLV010000009">
    <property type="protein sequence ID" value="MEI4278770.1"/>
    <property type="molecule type" value="Genomic_DNA"/>
</dbReference>
<dbReference type="InterPro" id="IPR036457">
    <property type="entry name" value="PPM-type-like_dom_sf"/>
</dbReference>
<evidence type="ECO:0000256" key="1">
    <source>
        <dbReference type="ARBA" id="ARBA00022801"/>
    </source>
</evidence>
<gene>
    <name evidence="4" type="ORF">UXQ13_09865</name>
</gene>
<dbReference type="SUPFAM" id="SSF81606">
    <property type="entry name" value="PP2C-like"/>
    <property type="match status" value="1"/>
</dbReference>
<dbReference type="SUPFAM" id="SSF55785">
    <property type="entry name" value="PYP-like sensor domain (PAS domain)"/>
    <property type="match status" value="1"/>
</dbReference>
<evidence type="ECO:0000313" key="4">
    <source>
        <dbReference type="EMBL" id="MEI4278770.1"/>
    </source>
</evidence>
<feature type="domain" description="PAS" evidence="3">
    <location>
        <begin position="12"/>
        <end position="58"/>
    </location>
</feature>
<dbReference type="PROSITE" id="PS50112">
    <property type="entry name" value="PAS"/>
    <property type="match status" value="1"/>
</dbReference>
<sequence>MDRDDTGDGHEAQARTEGVLEAMPSGFFSLDDRWRFTFLNSAAERLLGQPRTALIGRSIWASFPDAVGSPFEEVYRSTVATGEPQTFEAYYPAPLDAWYDVLAWPTPEGLAVYFSDITDRRRALAATQRAAARAALTAQVTDRLSATTDTAGAVADLAHLLVPTLAEGAIVTLLAPDGRPRDVSSWHVDPGQRSALAAYTRTRVESMPLTSPLARVLTTGTAVRSTADEVSGLLPDGAARDLLQVIEASHAVVLPIRGHDRVLGALSLFSGAGHPLDAEAEETARDLAGRMGLALDNARLAAAQNQIAESLQRSLLTDPPEPDHAHIVVRYVPAAESARVGGDWYDAFLQSRGATMLVIGDVVGHDVAAAAAMGQLRGLLRGIATYSDAGPAEVLRGLDTSMRLLQLSTLATAVVARLEQTAEEHDRGVTRLVWSNAGHPPPLVIHPDGTQAVLAGWRGELLLGVDEHTRRTEQTITLDRDSTVLLYSDGLVERRDSTLDGGLERLQRAVAELGDVTLDELCDGLVDRLVDGYPDDDVALVAVRLFRQDQPRPPEAGPNDVPEGVPPDVAGT</sequence>
<organism evidence="4 5">
    <name type="scientific">Klenkia terrae</name>
    <dbReference type="NCBI Taxonomy" id="1052259"/>
    <lineage>
        <taxon>Bacteria</taxon>
        <taxon>Bacillati</taxon>
        <taxon>Actinomycetota</taxon>
        <taxon>Actinomycetes</taxon>
        <taxon>Geodermatophilales</taxon>
        <taxon>Geodermatophilaceae</taxon>
        <taxon>Klenkia</taxon>
    </lineage>
</organism>
<evidence type="ECO:0000256" key="2">
    <source>
        <dbReference type="SAM" id="MobiDB-lite"/>
    </source>
</evidence>
<proteinExistence type="predicted"/>
<protein>
    <submittedName>
        <fullName evidence="4">SpoIIE family protein phosphatase</fullName>
    </submittedName>
</protein>
<feature type="region of interest" description="Disordered" evidence="2">
    <location>
        <begin position="549"/>
        <end position="572"/>
    </location>
</feature>
<dbReference type="InterPro" id="IPR000014">
    <property type="entry name" value="PAS"/>
</dbReference>
<evidence type="ECO:0000313" key="5">
    <source>
        <dbReference type="Proteomes" id="UP001373496"/>
    </source>
</evidence>
<dbReference type="PANTHER" id="PTHR43156:SF2">
    <property type="entry name" value="STAGE II SPORULATION PROTEIN E"/>
    <property type="match status" value="1"/>
</dbReference>
<dbReference type="SMART" id="SM00331">
    <property type="entry name" value="PP2C_SIG"/>
    <property type="match status" value="1"/>
</dbReference>
<dbReference type="InterPro" id="IPR001932">
    <property type="entry name" value="PPM-type_phosphatase-like_dom"/>
</dbReference>
<keyword evidence="5" id="KW-1185">Reference proteome</keyword>
<dbReference type="Gene3D" id="3.30.450.20">
    <property type="entry name" value="PAS domain"/>
    <property type="match status" value="1"/>
</dbReference>